<dbReference type="Proteomes" id="UP000192257">
    <property type="component" value="Unassembled WGS sequence"/>
</dbReference>
<dbReference type="PANTHER" id="PTHR10971">
    <property type="entry name" value="MRNA EXPORT FACTOR AND BUB3"/>
    <property type="match status" value="1"/>
</dbReference>
<dbReference type="AlphaFoldDB" id="A0A1X0P3S0"/>
<dbReference type="GO" id="GO:0005840">
    <property type="term" value="C:ribosome"/>
    <property type="evidence" value="ECO:0007669"/>
    <property type="project" value="UniProtKB-KW"/>
</dbReference>
<sequence>MNTFNSYQSTTSNTHDLTGTPNDCVSSVRFSPTGCPYVLLGVTSWDKSCRIWQVTHDADGANVRTQPMSLAESDAPILDFSFSNDGRVFWGGCSKTATMWNLVTNQKVVVASHDLPISCIAHVNSGAGLEMLITGSWDGKLRFWDLRQQRPAKEENLVEPIFALDAQKTFPMAACVTGRKVHIFDLQNLMKTSEVKPPTLVKFNLRCVACSPQHDGVAVGSSEGRVSFIPFQQEPGCTFKAHITIEDNVQFMHQTNFCVINPRAPHILTGGGDGRLAFWDYKKRSSIGHIDCDPKLENRNKSVSAGDISADGSLVAFARSYDWAMGKGGCIPGESHTVHIRSAYYKPTGVR</sequence>
<dbReference type="Pfam" id="PF00400">
    <property type="entry name" value="WD40"/>
    <property type="match status" value="2"/>
</dbReference>
<feature type="repeat" description="WD" evidence="4">
    <location>
        <begin position="110"/>
        <end position="154"/>
    </location>
</feature>
<protein>
    <submittedName>
        <fullName evidence="5">Putative poly(A) export protein</fullName>
    </submittedName>
</protein>
<dbReference type="EMBL" id="NBCO01000006">
    <property type="protein sequence ID" value="ORC91219.1"/>
    <property type="molecule type" value="Genomic_DNA"/>
</dbReference>
<dbReference type="InterPro" id="IPR019775">
    <property type="entry name" value="WD40_repeat_CS"/>
</dbReference>
<keyword evidence="2" id="KW-0677">Repeat</keyword>
<dbReference type="VEuPathDB" id="TriTrypDB:TM35_000062240"/>
<evidence type="ECO:0000256" key="3">
    <source>
        <dbReference type="ARBA" id="ARBA00022980"/>
    </source>
</evidence>
<dbReference type="RefSeq" id="XP_028885285.1">
    <property type="nucleotide sequence ID" value="XM_029023261.1"/>
</dbReference>
<name>A0A1X0P3S0_9TRYP</name>
<evidence type="ECO:0000313" key="5">
    <source>
        <dbReference type="EMBL" id="ORC91219.1"/>
    </source>
</evidence>
<gene>
    <name evidence="5" type="ORF">TM35_000062240</name>
</gene>
<reference evidence="5 6" key="1">
    <citation type="submission" date="2017-03" db="EMBL/GenBank/DDBJ databases">
        <title>An alternative strategy for trypanosome survival in the mammalian bloodstream revealed through genome and transcriptome analysis of the ubiquitous bovine parasite Trypanosoma (Megatrypanum) theileri.</title>
        <authorList>
            <person name="Kelly S."/>
            <person name="Ivens A."/>
            <person name="Mott A."/>
            <person name="O'Neill E."/>
            <person name="Emms D."/>
            <person name="Macleod O."/>
            <person name="Voorheis P."/>
            <person name="Matthews J."/>
            <person name="Matthews K."/>
            <person name="Carrington M."/>
        </authorList>
    </citation>
    <scope>NUCLEOTIDE SEQUENCE [LARGE SCALE GENOMIC DNA]</scope>
    <source>
        <strain evidence="5">Edinburgh</strain>
    </source>
</reference>
<dbReference type="InterPro" id="IPR036322">
    <property type="entry name" value="WD40_repeat_dom_sf"/>
</dbReference>
<dbReference type="InterPro" id="IPR015943">
    <property type="entry name" value="WD40/YVTN_repeat-like_dom_sf"/>
</dbReference>
<evidence type="ECO:0000256" key="4">
    <source>
        <dbReference type="PROSITE-ProRule" id="PRU00221"/>
    </source>
</evidence>
<evidence type="ECO:0000313" key="6">
    <source>
        <dbReference type="Proteomes" id="UP000192257"/>
    </source>
</evidence>
<dbReference type="STRING" id="67003.A0A1X0P3S0"/>
<dbReference type="SUPFAM" id="SSF50978">
    <property type="entry name" value="WD40 repeat-like"/>
    <property type="match status" value="1"/>
</dbReference>
<dbReference type="InterPro" id="IPR001680">
    <property type="entry name" value="WD40_rpt"/>
</dbReference>
<comment type="caution">
    <text evidence="5">The sequence shown here is derived from an EMBL/GenBank/DDBJ whole genome shotgun (WGS) entry which is preliminary data.</text>
</comment>
<dbReference type="PROSITE" id="PS50082">
    <property type="entry name" value="WD_REPEATS_2"/>
    <property type="match status" value="1"/>
</dbReference>
<dbReference type="Gene3D" id="2.130.10.10">
    <property type="entry name" value="YVTN repeat-like/Quinoprotein amine dehydrogenase"/>
    <property type="match status" value="1"/>
</dbReference>
<keyword evidence="3" id="KW-0687">Ribonucleoprotein</keyword>
<proteinExistence type="predicted"/>
<dbReference type="OrthoDB" id="256303at2759"/>
<keyword evidence="3" id="KW-0689">Ribosomal protein</keyword>
<evidence type="ECO:0000256" key="1">
    <source>
        <dbReference type="ARBA" id="ARBA00022574"/>
    </source>
</evidence>
<dbReference type="SMART" id="SM00320">
    <property type="entry name" value="WD40"/>
    <property type="match status" value="5"/>
</dbReference>
<organism evidence="5 6">
    <name type="scientific">Trypanosoma theileri</name>
    <dbReference type="NCBI Taxonomy" id="67003"/>
    <lineage>
        <taxon>Eukaryota</taxon>
        <taxon>Discoba</taxon>
        <taxon>Euglenozoa</taxon>
        <taxon>Kinetoplastea</taxon>
        <taxon>Metakinetoplastina</taxon>
        <taxon>Trypanosomatida</taxon>
        <taxon>Trypanosomatidae</taxon>
        <taxon>Trypanosoma</taxon>
    </lineage>
</organism>
<dbReference type="GeneID" id="39983041"/>
<keyword evidence="1 4" id="KW-0853">WD repeat</keyword>
<evidence type="ECO:0000256" key="2">
    <source>
        <dbReference type="ARBA" id="ARBA00022737"/>
    </source>
</evidence>
<dbReference type="PROSITE" id="PS00678">
    <property type="entry name" value="WD_REPEATS_1"/>
    <property type="match status" value="1"/>
</dbReference>
<accession>A0A1X0P3S0</accession>
<keyword evidence="6" id="KW-1185">Reference proteome</keyword>